<evidence type="ECO:0000256" key="7">
    <source>
        <dbReference type="ARBA" id="ARBA00022699"/>
    </source>
</evidence>
<proteinExistence type="predicted"/>
<keyword evidence="13" id="KW-1185">Reference proteome</keyword>
<keyword evidence="3" id="KW-0268">Exocytosis</keyword>
<keyword evidence="9" id="KW-1053">Target membrane</keyword>
<keyword evidence="7" id="KW-0528">Neurotoxin</keyword>
<dbReference type="GO" id="GO:0090729">
    <property type="term" value="F:toxin activity"/>
    <property type="evidence" value="ECO:0007669"/>
    <property type="project" value="UniProtKB-KW"/>
</dbReference>
<dbReference type="SUPFAM" id="SSF48403">
    <property type="entry name" value="Ankyrin repeat"/>
    <property type="match status" value="1"/>
</dbReference>
<comment type="caution">
    <text evidence="12">The sequence shown here is derived from an EMBL/GenBank/DDBJ whole genome shotgun (WGS) entry which is preliminary data.</text>
</comment>
<evidence type="ECO:0000256" key="4">
    <source>
        <dbReference type="ARBA" id="ARBA00022525"/>
    </source>
</evidence>
<reference evidence="12 13" key="1">
    <citation type="submission" date="2021-06" db="EMBL/GenBank/DDBJ databases">
        <title>Caerostris extrusa draft genome.</title>
        <authorList>
            <person name="Kono N."/>
            <person name="Arakawa K."/>
        </authorList>
    </citation>
    <scope>NUCLEOTIDE SEQUENCE [LARGE SCALE GENOMIC DNA]</scope>
</reference>
<keyword evidence="4" id="KW-0964">Secreted</keyword>
<dbReference type="AlphaFoldDB" id="A0AAV4Y9N0"/>
<dbReference type="Gene3D" id="1.25.40.20">
    <property type="entry name" value="Ankyrin repeat-containing domain"/>
    <property type="match status" value="1"/>
</dbReference>
<dbReference type="GO" id="GO:0044231">
    <property type="term" value="C:host cell presynaptic membrane"/>
    <property type="evidence" value="ECO:0007669"/>
    <property type="project" value="UniProtKB-KW"/>
</dbReference>
<evidence type="ECO:0000313" key="13">
    <source>
        <dbReference type="Proteomes" id="UP001054945"/>
    </source>
</evidence>
<dbReference type="PROSITE" id="PS50297">
    <property type="entry name" value="ANK_REP_REGION"/>
    <property type="match status" value="1"/>
</dbReference>
<dbReference type="Proteomes" id="UP001054945">
    <property type="component" value="Unassembled WGS sequence"/>
</dbReference>
<dbReference type="PANTHER" id="PTHR24172">
    <property type="entry name" value="ANK_REP_REGION DOMAIN-CONTAINING PROTEIN"/>
    <property type="match status" value="1"/>
</dbReference>
<keyword evidence="6" id="KW-0800">Toxin</keyword>
<keyword evidence="10" id="KW-0040">ANK repeat</keyword>
<dbReference type="PANTHER" id="PTHR24172:SF4">
    <property type="entry name" value="ANK_REP_REGION DOMAIN-CONTAINING PROTEIN"/>
    <property type="match status" value="1"/>
</dbReference>
<accession>A0AAV4Y9N0</accession>
<evidence type="ECO:0000313" key="12">
    <source>
        <dbReference type="EMBL" id="GIZ02872.1"/>
    </source>
</evidence>
<feature type="repeat" description="ANK" evidence="10">
    <location>
        <begin position="40"/>
        <end position="73"/>
    </location>
</feature>
<evidence type="ECO:0000256" key="1">
    <source>
        <dbReference type="ARBA" id="ARBA00004175"/>
    </source>
</evidence>
<dbReference type="EMBL" id="BPLR01018871">
    <property type="protein sequence ID" value="GIZ02872.1"/>
    <property type="molecule type" value="Genomic_DNA"/>
</dbReference>
<evidence type="ECO:0000256" key="2">
    <source>
        <dbReference type="ARBA" id="ARBA00004613"/>
    </source>
</evidence>
<evidence type="ECO:0000256" key="5">
    <source>
        <dbReference type="ARBA" id="ARBA00022537"/>
    </source>
</evidence>
<keyword evidence="5" id="KW-1052">Target cell membrane</keyword>
<evidence type="ECO:0000256" key="10">
    <source>
        <dbReference type="PROSITE-ProRule" id="PRU00023"/>
    </source>
</evidence>
<dbReference type="InterPro" id="IPR036770">
    <property type="entry name" value="Ankyrin_rpt-contain_sf"/>
</dbReference>
<dbReference type="Pfam" id="PF12796">
    <property type="entry name" value="Ank_2"/>
    <property type="match status" value="1"/>
</dbReference>
<dbReference type="SMART" id="SM00248">
    <property type="entry name" value="ANK"/>
    <property type="match status" value="2"/>
</dbReference>
<feature type="non-terminal residue" evidence="12">
    <location>
        <position position="165"/>
    </location>
</feature>
<dbReference type="GO" id="GO:0044218">
    <property type="term" value="C:other organism cell membrane"/>
    <property type="evidence" value="ECO:0007669"/>
    <property type="project" value="UniProtKB-KW"/>
</dbReference>
<protein>
    <submittedName>
        <fullName evidence="12">ANK_REP_REGION domain-containing protein</fullName>
    </submittedName>
</protein>
<dbReference type="PROSITE" id="PS50088">
    <property type="entry name" value="ANK_REPEAT"/>
    <property type="match status" value="1"/>
</dbReference>
<evidence type="ECO:0000256" key="11">
    <source>
        <dbReference type="SAM" id="MobiDB-lite"/>
    </source>
</evidence>
<gene>
    <name evidence="12" type="primary">AVEN_65239_1</name>
    <name evidence="12" type="ORF">CEXT_92671</name>
</gene>
<evidence type="ECO:0000256" key="3">
    <source>
        <dbReference type="ARBA" id="ARBA00022483"/>
    </source>
</evidence>
<dbReference type="InterPro" id="IPR002110">
    <property type="entry name" value="Ankyrin_rpt"/>
</dbReference>
<comment type="subcellular location">
    <subcellularLocation>
        <location evidence="2">Secreted</location>
    </subcellularLocation>
    <subcellularLocation>
        <location evidence="1">Target cell membrane</location>
    </subcellularLocation>
</comment>
<evidence type="ECO:0000256" key="6">
    <source>
        <dbReference type="ARBA" id="ARBA00022656"/>
    </source>
</evidence>
<feature type="region of interest" description="Disordered" evidence="11">
    <location>
        <begin position="109"/>
        <end position="165"/>
    </location>
</feature>
<organism evidence="12 13">
    <name type="scientific">Caerostris extrusa</name>
    <name type="common">Bark spider</name>
    <name type="synonym">Caerostris bankana</name>
    <dbReference type="NCBI Taxonomy" id="172846"/>
    <lineage>
        <taxon>Eukaryota</taxon>
        <taxon>Metazoa</taxon>
        <taxon>Ecdysozoa</taxon>
        <taxon>Arthropoda</taxon>
        <taxon>Chelicerata</taxon>
        <taxon>Arachnida</taxon>
        <taxon>Araneae</taxon>
        <taxon>Araneomorphae</taxon>
        <taxon>Entelegynae</taxon>
        <taxon>Araneoidea</taxon>
        <taxon>Araneidae</taxon>
        <taxon>Caerostris</taxon>
    </lineage>
</organism>
<dbReference type="GO" id="GO:0005576">
    <property type="term" value="C:extracellular region"/>
    <property type="evidence" value="ECO:0007669"/>
    <property type="project" value="UniProtKB-SubCell"/>
</dbReference>
<evidence type="ECO:0000256" key="8">
    <source>
        <dbReference type="ARBA" id="ARBA00023028"/>
    </source>
</evidence>
<keyword evidence="9" id="KW-0472">Membrane</keyword>
<dbReference type="GO" id="GO:0006887">
    <property type="term" value="P:exocytosis"/>
    <property type="evidence" value="ECO:0007669"/>
    <property type="project" value="UniProtKB-KW"/>
</dbReference>
<evidence type="ECO:0000256" key="9">
    <source>
        <dbReference type="ARBA" id="ARBA00023298"/>
    </source>
</evidence>
<name>A0AAV4Y9N0_CAEEX</name>
<sequence>MARDQLGATPLQKAVWFGHYKIAHFISQQFPETLNAVDMEGRTALHYASALKDNKNMYGILIEAGANKESTTMKKLLIITQYPEHLNLEEVIKRCHKVNANYLANTASRIKGKSPVRQTPPPINGNLSSPHSEENNVSSKENSHSNDSGNEIELISMLQKDKFSK</sequence>
<keyword evidence="8" id="KW-0638">Presynaptic neurotoxin</keyword>